<keyword evidence="2" id="KW-1185">Reference proteome</keyword>
<accession>A0ABQ9DQJ0</accession>
<organism evidence="1 2">
    <name type="scientific">Willisornis vidua</name>
    <name type="common">Xingu scale-backed antbird</name>
    <dbReference type="NCBI Taxonomy" id="1566151"/>
    <lineage>
        <taxon>Eukaryota</taxon>
        <taxon>Metazoa</taxon>
        <taxon>Chordata</taxon>
        <taxon>Craniata</taxon>
        <taxon>Vertebrata</taxon>
        <taxon>Euteleostomi</taxon>
        <taxon>Archelosauria</taxon>
        <taxon>Archosauria</taxon>
        <taxon>Dinosauria</taxon>
        <taxon>Saurischia</taxon>
        <taxon>Theropoda</taxon>
        <taxon>Coelurosauria</taxon>
        <taxon>Aves</taxon>
        <taxon>Neognathae</taxon>
        <taxon>Neoaves</taxon>
        <taxon>Telluraves</taxon>
        <taxon>Australaves</taxon>
        <taxon>Passeriformes</taxon>
        <taxon>Thamnophilidae</taxon>
        <taxon>Willisornis</taxon>
    </lineage>
</organism>
<evidence type="ECO:0000313" key="2">
    <source>
        <dbReference type="Proteomes" id="UP001145742"/>
    </source>
</evidence>
<dbReference type="PANTHER" id="PTHR33332">
    <property type="entry name" value="REVERSE TRANSCRIPTASE DOMAIN-CONTAINING PROTEIN"/>
    <property type="match status" value="1"/>
</dbReference>
<dbReference type="EMBL" id="WHWB01032656">
    <property type="protein sequence ID" value="KAJ7424554.1"/>
    <property type="molecule type" value="Genomic_DNA"/>
</dbReference>
<proteinExistence type="predicted"/>
<dbReference type="Proteomes" id="UP001145742">
    <property type="component" value="Unassembled WGS sequence"/>
</dbReference>
<reference evidence="1" key="1">
    <citation type="submission" date="2019-10" db="EMBL/GenBank/DDBJ databases">
        <authorList>
            <person name="Soares A.E.R."/>
            <person name="Aleixo A."/>
            <person name="Schneider P."/>
            <person name="Miyaki C.Y."/>
            <person name="Schneider M.P."/>
            <person name="Mello C."/>
            <person name="Vasconcelos A.T.R."/>
        </authorList>
    </citation>
    <scope>NUCLEOTIDE SEQUENCE</scope>
    <source>
        <tissue evidence="1">Muscle</tissue>
    </source>
</reference>
<name>A0ABQ9DQJ0_9PASS</name>
<evidence type="ECO:0000313" key="1">
    <source>
        <dbReference type="EMBL" id="KAJ7424554.1"/>
    </source>
</evidence>
<protein>
    <submittedName>
        <fullName evidence="1">Uncharacterized protein</fullName>
    </submittedName>
</protein>
<comment type="caution">
    <text evidence="1">The sequence shown here is derived from an EMBL/GenBank/DDBJ whole genome shotgun (WGS) entry which is preliminary data.</text>
</comment>
<sequence>MIQQCTQLAKKANDILVCISNSVVSRTRAEIVPLYSALVRLDLESCVQFWASDYKKDIEALEHVLHNTAGEGSGA</sequence>
<gene>
    <name evidence="1" type="ORF">WISP_28305</name>
</gene>